<keyword evidence="3 6" id="KW-1133">Transmembrane helix</keyword>
<sequence length="338" mass="37819">MAATIGQLRILLGTLIPFACVVTYIRLYFRFIRGKLWWDDFWAFIATLCGIVFVAASLLHIQDGGNIPQHAQVSVYYMCAQFFYAVVWTVRISMMFTVIRLSIFGRVRQTFFLMVAVFFAVWLILFAQVWWVCERQPGWKDKPSPQCALGLDVAIAQLITDVISDLILIVAPIGLIWRVKLQPGMQVRLRTVFAATAIGTAVSLYHAFCVLRYSGIPEFTAATLQLAVSLIVVNLPVLVAVIFRLKSDDSEQDNVEPFSTVIFAGTRTRKTGDILTTFGAATMPTQFDTKINVRIDQSTKSTWTDSGAEDGSEGSRTVGSDKLELKSFVAQEVYPRQD</sequence>
<keyword evidence="4 6" id="KW-0472">Membrane</keyword>
<evidence type="ECO:0000256" key="1">
    <source>
        <dbReference type="ARBA" id="ARBA00004141"/>
    </source>
</evidence>
<comment type="subcellular location">
    <subcellularLocation>
        <location evidence="1">Membrane</location>
        <topology evidence="1">Multi-pass membrane protein</topology>
    </subcellularLocation>
</comment>
<keyword evidence="9" id="KW-1185">Reference proteome</keyword>
<gene>
    <name evidence="8" type="ORF">R3P38DRAFT_2827038</name>
</gene>
<feature type="transmembrane region" description="Helical" evidence="6">
    <location>
        <begin position="41"/>
        <end position="62"/>
    </location>
</feature>
<dbReference type="AlphaFoldDB" id="A0AAW0ELJ3"/>
<reference evidence="8 9" key="1">
    <citation type="journal article" date="2024" name="J Genomics">
        <title>Draft genome sequencing and assembly of Favolaschia claudopus CIRM-BRFM 2984 isolated from oak limbs.</title>
        <authorList>
            <person name="Navarro D."/>
            <person name="Drula E."/>
            <person name="Chaduli D."/>
            <person name="Cazenave R."/>
            <person name="Ahrendt S."/>
            <person name="Wang J."/>
            <person name="Lipzen A."/>
            <person name="Daum C."/>
            <person name="Barry K."/>
            <person name="Grigoriev I.V."/>
            <person name="Favel A."/>
            <person name="Rosso M.N."/>
            <person name="Martin F."/>
        </authorList>
    </citation>
    <scope>NUCLEOTIDE SEQUENCE [LARGE SCALE GENOMIC DNA]</scope>
    <source>
        <strain evidence="8 9">CIRM-BRFM 2984</strain>
    </source>
</reference>
<evidence type="ECO:0000313" key="9">
    <source>
        <dbReference type="Proteomes" id="UP001362999"/>
    </source>
</evidence>
<feature type="transmembrane region" description="Helical" evidence="6">
    <location>
        <begin position="153"/>
        <end position="177"/>
    </location>
</feature>
<feature type="domain" description="Rhodopsin" evidence="7">
    <location>
        <begin position="25"/>
        <end position="223"/>
    </location>
</feature>
<feature type="transmembrane region" description="Helical" evidence="6">
    <location>
        <begin position="189"/>
        <end position="213"/>
    </location>
</feature>
<evidence type="ECO:0000256" key="4">
    <source>
        <dbReference type="ARBA" id="ARBA00023136"/>
    </source>
</evidence>
<proteinExistence type="inferred from homology"/>
<evidence type="ECO:0000256" key="3">
    <source>
        <dbReference type="ARBA" id="ARBA00022989"/>
    </source>
</evidence>
<organism evidence="8 9">
    <name type="scientific">Favolaschia claudopus</name>
    <dbReference type="NCBI Taxonomy" id="2862362"/>
    <lineage>
        <taxon>Eukaryota</taxon>
        <taxon>Fungi</taxon>
        <taxon>Dikarya</taxon>
        <taxon>Basidiomycota</taxon>
        <taxon>Agaricomycotina</taxon>
        <taxon>Agaricomycetes</taxon>
        <taxon>Agaricomycetidae</taxon>
        <taxon>Agaricales</taxon>
        <taxon>Marasmiineae</taxon>
        <taxon>Mycenaceae</taxon>
        <taxon>Favolaschia</taxon>
    </lineage>
</organism>
<dbReference type="Pfam" id="PF20684">
    <property type="entry name" value="Fung_rhodopsin"/>
    <property type="match status" value="1"/>
</dbReference>
<comment type="caution">
    <text evidence="8">The sequence shown here is derived from an EMBL/GenBank/DDBJ whole genome shotgun (WGS) entry which is preliminary data.</text>
</comment>
<dbReference type="PANTHER" id="PTHR33048">
    <property type="entry name" value="PTH11-LIKE INTEGRAL MEMBRANE PROTEIN (AFU_ORTHOLOGUE AFUA_5G11245)"/>
    <property type="match status" value="1"/>
</dbReference>
<dbReference type="InterPro" id="IPR049326">
    <property type="entry name" value="Rhodopsin_dom_fungi"/>
</dbReference>
<dbReference type="InterPro" id="IPR052337">
    <property type="entry name" value="SAT4-like"/>
</dbReference>
<dbReference type="PANTHER" id="PTHR33048:SF47">
    <property type="entry name" value="INTEGRAL MEMBRANE PROTEIN-RELATED"/>
    <property type="match status" value="1"/>
</dbReference>
<accession>A0AAW0ELJ3</accession>
<evidence type="ECO:0000256" key="2">
    <source>
        <dbReference type="ARBA" id="ARBA00022692"/>
    </source>
</evidence>
<dbReference type="GO" id="GO:0016020">
    <property type="term" value="C:membrane"/>
    <property type="evidence" value="ECO:0007669"/>
    <property type="project" value="UniProtKB-SubCell"/>
</dbReference>
<protein>
    <recommendedName>
        <fullName evidence="7">Rhodopsin domain-containing protein</fullName>
    </recommendedName>
</protein>
<keyword evidence="2 6" id="KW-0812">Transmembrane</keyword>
<comment type="similarity">
    <text evidence="5">Belongs to the SAT4 family.</text>
</comment>
<feature type="transmembrane region" description="Helical" evidence="6">
    <location>
        <begin position="111"/>
        <end position="133"/>
    </location>
</feature>
<dbReference type="Proteomes" id="UP001362999">
    <property type="component" value="Unassembled WGS sequence"/>
</dbReference>
<dbReference type="EMBL" id="JAWWNJ010000001">
    <property type="protein sequence ID" value="KAK7064917.1"/>
    <property type="molecule type" value="Genomic_DNA"/>
</dbReference>
<feature type="transmembrane region" description="Helical" evidence="6">
    <location>
        <begin position="74"/>
        <end position="99"/>
    </location>
</feature>
<feature type="transmembrane region" description="Helical" evidence="6">
    <location>
        <begin position="219"/>
        <end position="243"/>
    </location>
</feature>
<evidence type="ECO:0000256" key="6">
    <source>
        <dbReference type="SAM" id="Phobius"/>
    </source>
</evidence>
<evidence type="ECO:0000313" key="8">
    <source>
        <dbReference type="EMBL" id="KAK7064917.1"/>
    </source>
</evidence>
<name>A0AAW0ELJ3_9AGAR</name>
<evidence type="ECO:0000256" key="5">
    <source>
        <dbReference type="ARBA" id="ARBA00038359"/>
    </source>
</evidence>
<evidence type="ECO:0000259" key="7">
    <source>
        <dbReference type="Pfam" id="PF20684"/>
    </source>
</evidence>
<feature type="transmembrane region" description="Helical" evidence="6">
    <location>
        <begin position="6"/>
        <end position="29"/>
    </location>
</feature>